<protein>
    <submittedName>
        <fullName evidence="1">Uncharacterized protein</fullName>
    </submittedName>
</protein>
<reference evidence="1 2" key="1">
    <citation type="submission" date="2021-04" db="EMBL/GenBank/DDBJ databases">
        <title>Pseudomonas rustica sp. nov. isolated from raw milk.</title>
        <authorList>
            <person name="Fiedler G."/>
            <person name="Gieschler S."/>
            <person name="Kabisch J."/>
            <person name="Grimmler C."/>
            <person name="Brinks E."/>
            <person name="Wagner N."/>
            <person name="Hetzer B."/>
            <person name="Franz C.M.A.P."/>
            <person name="Boehnlein C."/>
        </authorList>
    </citation>
    <scope>NUCLEOTIDE SEQUENCE [LARGE SCALE GENOMIC DNA]</scope>
    <source>
        <strain evidence="1 2">MBT-4</strain>
    </source>
</reference>
<organism evidence="1 2">
    <name type="scientific">Pseudomonas rustica</name>
    <dbReference type="NCBI Taxonomy" id="2827099"/>
    <lineage>
        <taxon>Bacteria</taxon>
        <taxon>Pseudomonadati</taxon>
        <taxon>Pseudomonadota</taxon>
        <taxon>Gammaproteobacteria</taxon>
        <taxon>Pseudomonadales</taxon>
        <taxon>Pseudomonadaceae</taxon>
        <taxon>Pseudomonas</taxon>
    </lineage>
</organism>
<accession>A0ABS5MZY8</accession>
<comment type="caution">
    <text evidence="1">The sequence shown here is derived from an EMBL/GenBank/DDBJ whole genome shotgun (WGS) entry which is preliminary data.</text>
</comment>
<gene>
    <name evidence="1" type="ORF">KFS80_16505</name>
</gene>
<proteinExistence type="predicted"/>
<name>A0ABS5MZY8_9PSED</name>
<keyword evidence="2" id="KW-1185">Reference proteome</keyword>
<dbReference type="Proteomes" id="UP000676035">
    <property type="component" value="Unassembled WGS sequence"/>
</dbReference>
<dbReference type="RefSeq" id="WP_212545341.1">
    <property type="nucleotide sequence ID" value="NZ_JAGYHF010000007.1"/>
</dbReference>
<evidence type="ECO:0000313" key="2">
    <source>
        <dbReference type="Proteomes" id="UP000676035"/>
    </source>
</evidence>
<dbReference type="EMBL" id="JAGYHF010000007">
    <property type="protein sequence ID" value="MBS4079890.1"/>
    <property type="molecule type" value="Genomic_DNA"/>
</dbReference>
<evidence type="ECO:0000313" key="1">
    <source>
        <dbReference type="EMBL" id="MBS4079890.1"/>
    </source>
</evidence>
<sequence length="72" mass="7985">MKRLEDLTLPQSLQSKISTLVRRVSDAQGDVDIRMAVERAEGFVEGLEAARCLTDATIEALFIIIESAAERH</sequence>